<dbReference type="EMBL" id="JACEON010000026">
    <property type="protein sequence ID" value="MBA4613855.1"/>
    <property type="molecule type" value="Genomic_DNA"/>
</dbReference>
<dbReference type="Proteomes" id="UP000559404">
    <property type="component" value="Unassembled WGS sequence"/>
</dbReference>
<accession>A0A838XTU6</accession>
<gene>
    <name evidence="2" type="ORF">H1W37_19530</name>
</gene>
<name>A0A838XTU6_9HYPH</name>
<keyword evidence="3" id="KW-1185">Reference proteome</keyword>
<reference evidence="2 3" key="2">
    <citation type="submission" date="2020-08" db="EMBL/GenBank/DDBJ databases">
        <title>Stappia taiwanensis sp. nov., isolated from a coastal thermal spring.</title>
        <authorList>
            <person name="Kampfer P."/>
        </authorList>
    </citation>
    <scope>NUCLEOTIDE SEQUENCE [LARGE SCALE GENOMIC DNA]</scope>
    <source>
        <strain evidence="2 3">DSM 23284</strain>
    </source>
</reference>
<comment type="caution">
    <text evidence="2">The sequence shown here is derived from an EMBL/GenBank/DDBJ whole genome shotgun (WGS) entry which is preliminary data.</text>
</comment>
<dbReference type="AlphaFoldDB" id="A0A838XTU6"/>
<proteinExistence type="predicted"/>
<dbReference type="RefSeq" id="WP_181762052.1">
    <property type="nucleotide sequence ID" value="NZ_BMCR01000001.1"/>
</dbReference>
<reference evidence="2 3" key="1">
    <citation type="submission" date="2020-07" db="EMBL/GenBank/DDBJ databases">
        <authorList>
            <person name="Li M."/>
        </authorList>
    </citation>
    <scope>NUCLEOTIDE SEQUENCE [LARGE SCALE GENOMIC DNA]</scope>
    <source>
        <strain evidence="2 3">DSM 23284</strain>
    </source>
</reference>
<protein>
    <submittedName>
        <fullName evidence="2">Uncharacterized protein</fullName>
    </submittedName>
</protein>
<sequence>MGEGTAWPVIGMAISAVGLVLALLARDRQMWRHLQSALDQLHERINRTRDEYVRRSDLDNHIQRLDKSVDDMRGDIRDMRREFVERLDKVIALHSRNGGGP</sequence>
<evidence type="ECO:0000256" key="1">
    <source>
        <dbReference type="SAM" id="Phobius"/>
    </source>
</evidence>
<keyword evidence="1" id="KW-1133">Transmembrane helix</keyword>
<keyword evidence="1" id="KW-0812">Transmembrane</keyword>
<keyword evidence="1" id="KW-0472">Membrane</keyword>
<evidence type="ECO:0000313" key="3">
    <source>
        <dbReference type="Proteomes" id="UP000559404"/>
    </source>
</evidence>
<organism evidence="2 3">
    <name type="scientific">Stappia taiwanensis</name>
    <dbReference type="NCBI Taxonomy" id="992267"/>
    <lineage>
        <taxon>Bacteria</taxon>
        <taxon>Pseudomonadati</taxon>
        <taxon>Pseudomonadota</taxon>
        <taxon>Alphaproteobacteria</taxon>
        <taxon>Hyphomicrobiales</taxon>
        <taxon>Stappiaceae</taxon>
        <taxon>Stappia</taxon>
    </lineage>
</organism>
<evidence type="ECO:0000313" key="2">
    <source>
        <dbReference type="EMBL" id="MBA4613855.1"/>
    </source>
</evidence>
<feature type="transmembrane region" description="Helical" evidence="1">
    <location>
        <begin position="6"/>
        <end position="25"/>
    </location>
</feature>